<reference evidence="1 2" key="1">
    <citation type="submission" date="2015-09" db="EMBL/GenBank/DDBJ databases">
        <title>Genome sequencing project for genomic taxonomy and phylogenomics of Bacillus-like bacteria.</title>
        <authorList>
            <person name="Liu B."/>
            <person name="Wang J."/>
            <person name="Zhu Y."/>
            <person name="Liu G."/>
            <person name="Chen Q."/>
            <person name="Chen Z."/>
            <person name="Lan J."/>
            <person name="Che J."/>
            <person name="Ge C."/>
            <person name="Shi H."/>
            <person name="Pan Z."/>
            <person name="Liu X."/>
        </authorList>
    </citation>
    <scope>NUCLEOTIDE SEQUENCE [LARGE SCALE GENOMIC DNA]</scope>
    <source>
        <strain evidence="1 2">LMG 18435</strain>
    </source>
</reference>
<dbReference type="EMBL" id="LJJC01000015">
    <property type="protein sequence ID" value="KQL50470.1"/>
    <property type="molecule type" value="Genomic_DNA"/>
</dbReference>
<protein>
    <recommendedName>
        <fullName evidence="3">Insertion element protein</fullName>
    </recommendedName>
</protein>
<comment type="caution">
    <text evidence="1">The sequence shown here is derived from an EMBL/GenBank/DDBJ whole genome shotgun (WGS) entry which is preliminary data.</text>
</comment>
<accession>A0A0Q3T8Z3</accession>
<evidence type="ECO:0008006" key="3">
    <source>
        <dbReference type="Google" id="ProtNLM"/>
    </source>
</evidence>
<dbReference type="PATRIC" id="fig|157838.3.peg.4979"/>
<evidence type="ECO:0000313" key="2">
    <source>
        <dbReference type="Proteomes" id="UP000051888"/>
    </source>
</evidence>
<evidence type="ECO:0000313" key="1">
    <source>
        <dbReference type="EMBL" id="KQL50470.1"/>
    </source>
</evidence>
<organism evidence="1 2">
    <name type="scientific">Heyndrickxia shackletonii</name>
    <dbReference type="NCBI Taxonomy" id="157838"/>
    <lineage>
        <taxon>Bacteria</taxon>
        <taxon>Bacillati</taxon>
        <taxon>Bacillota</taxon>
        <taxon>Bacilli</taxon>
        <taxon>Bacillales</taxon>
        <taxon>Bacillaceae</taxon>
        <taxon>Heyndrickxia</taxon>
    </lineage>
</organism>
<sequence>MSKMKRLATANDALLQIDSPFSEDELYDRNSLYDELSPKQFRARFSKGIFQPVKLELNGKTYTIQVNHCANPFCKHYGLEQMNYKGKAKRYKLSGNDADKVIICGNDNRDPGGIPSLNCTTRTMSNWSVATEIERLNRINNVVPIEPDYVFHKETCPLKTTPFSNPKDFYKRGTSTSNSQRYQCKTCKKLTNVLPDKKRNTGYHQQRNDVLVKFADHLVNHVAVSRTCHLLKMGRGTYYSKLEWLYRCCLEFLETREKRAFEKKAFDEIWVNTDKMMYVLNNVRKKGESIKSKPSSAEKQLPTQVVISSEHHSRYVFRADVGFDWEITKQQILDDTLFYKDDHLNDFLSKNARFNQYGIHPIKPTQNDTQTTQEYFRQLEEYNKRFVYVDGLHVNQTYTTMGHLWLIKQIINSPKWRFITDDDNSLITSINRIFTEEIKKKYAYLFICRVNKTLSRTDAFTEYIQSIRDLREWGKLKGIEEKDVQLLAYYFLEEQLKTHKFHKENFTSNGDTYNCYIKNPIEHPLGMKDRGKRIIDCLTDMTHLPTRILAQFVDKVNDNSVNAFLQEIRRCLSVLERPLVTSRGDGKSYIYSNFNPKYAQMSITILRTFYNFCQPVKIGNLEKTPAQHLGIANKVYKWEDIIYKR</sequence>
<gene>
    <name evidence="1" type="ORF">AN964_22695</name>
</gene>
<dbReference type="RefSeq" id="WP_055742079.1">
    <property type="nucleotide sequence ID" value="NZ_JAAIWL010000036.1"/>
</dbReference>
<name>A0A0Q3T8Z3_9BACI</name>
<dbReference type="OrthoDB" id="9128325at2"/>
<dbReference type="Proteomes" id="UP000051888">
    <property type="component" value="Unassembled WGS sequence"/>
</dbReference>
<dbReference type="AlphaFoldDB" id="A0A0Q3T8Z3"/>
<proteinExistence type="predicted"/>
<keyword evidence="2" id="KW-1185">Reference proteome</keyword>